<evidence type="ECO:0000256" key="4">
    <source>
        <dbReference type="ARBA" id="ARBA00022989"/>
    </source>
</evidence>
<evidence type="ECO:0000313" key="9">
    <source>
        <dbReference type="Proteomes" id="UP000190460"/>
    </source>
</evidence>
<gene>
    <name evidence="8" type="ORF">SAMN02745130_00533</name>
</gene>
<keyword evidence="5 6" id="KW-0472">Membrane</keyword>
<keyword evidence="9" id="KW-1185">Reference proteome</keyword>
<accession>A0A1T4VYU5</accession>
<evidence type="ECO:0000256" key="5">
    <source>
        <dbReference type="ARBA" id="ARBA00023136"/>
    </source>
</evidence>
<dbReference type="EMBL" id="FUYB01000002">
    <property type="protein sequence ID" value="SKA69661.1"/>
    <property type="molecule type" value="Genomic_DNA"/>
</dbReference>
<dbReference type="RefSeq" id="WP_234975776.1">
    <property type="nucleotide sequence ID" value="NZ_FUYB01000002.1"/>
</dbReference>
<evidence type="ECO:0000256" key="1">
    <source>
        <dbReference type="ARBA" id="ARBA00004141"/>
    </source>
</evidence>
<dbReference type="GO" id="GO:0017004">
    <property type="term" value="P:cytochrome complex assembly"/>
    <property type="evidence" value="ECO:0007669"/>
    <property type="project" value="UniProtKB-KW"/>
</dbReference>
<dbReference type="AlphaFoldDB" id="A0A1T4VYU5"/>
<protein>
    <submittedName>
        <fullName evidence="8">Cytochrome c biogenesis protein</fullName>
    </submittedName>
</protein>
<evidence type="ECO:0000256" key="6">
    <source>
        <dbReference type="SAM" id="Phobius"/>
    </source>
</evidence>
<evidence type="ECO:0000313" key="8">
    <source>
        <dbReference type="EMBL" id="SKA69661.1"/>
    </source>
</evidence>
<dbReference type="InterPro" id="IPR007816">
    <property type="entry name" value="ResB-like_domain"/>
</dbReference>
<dbReference type="Proteomes" id="UP000190460">
    <property type="component" value="Unassembled WGS sequence"/>
</dbReference>
<name>A0A1T4VYU5_9GAMM</name>
<keyword evidence="2 6" id="KW-0812">Transmembrane</keyword>
<feature type="transmembrane region" description="Helical" evidence="6">
    <location>
        <begin position="592"/>
        <end position="611"/>
    </location>
</feature>
<evidence type="ECO:0000259" key="7">
    <source>
        <dbReference type="Pfam" id="PF05140"/>
    </source>
</evidence>
<proteinExistence type="predicted"/>
<reference evidence="8 9" key="1">
    <citation type="submission" date="2017-02" db="EMBL/GenBank/DDBJ databases">
        <authorList>
            <person name="Peterson S.W."/>
        </authorList>
    </citation>
    <scope>NUCLEOTIDE SEQUENCE [LARGE SCALE GENOMIC DNA]</scope>
    <source>
        <strain evidence="8 9">ATCC 49788</strain>
    </source>
</reference>
<comment type="subcellular location">
    <subcellularLocation>
        <location evidence="1">Membrane</location>
        <topology evidence="1">Multi-pass membrane protein</topology>
    </subcellularLocation>
</comment>
<evidence type="ECO:0000256" key="2">
    <source>
        <dbReference type="ARBA" id="ARBA00022692"/>
    </source>
</evidence>
<dbReference type="PANTHER" id="PTHR31566">
    <property type="entry name" value="CYTOCHROME C BIOGENESIS PROTEIN CCS1, CHLOROPLASTIC"/>
    <property type="match status" value="1"/>
</dbReference>
<keyword evidence="4 6" id="KW-1133">Transmembrane helix</keyword>
<feature type="transmembrane region" description="Helical" evidence="6">
    <location>
        <begin position="165"/>
        <end position="183"/>
    </location>
</feature>
<organism evidence="8 9">
    <name type="scientific">Thiothrix eikelboomii</name>
    <dbReference type="NCBI Taxonomy" id="92487"/>
    <lineage>
        <taxon>Bacteria</taxon>
        <taxon>Pseudomonadati</taxon>
        <taxon>Pseudomonadota</taxon>
        <taxon>Gammaproteobacteria</taxon>
        <taxon>Thiotrichales</taxon>
        <taxon>Thiotrichaceae</taxon>
        <taxon>Thiothrix</taxon>
    </lineage>
</organism>
<keyword evidence="3" id="KW-0201">Cytochrome c-type biogenesis</keyword>
<feature type="domain" description="ResB-like" evidence="7">
    <location>
        <begin position="18"/>
        <end position="646"/>
    </location>
</feature>
<dbReference type="InterPro" id="IPR023494">
    <property type="entry name" value="Cyt_c_bgen_Ccs1/CcsB/ResB"/>
</dbReference>
<dbReference type="PANTHER" id="PTHR31566:SF0">
    <property type="entry name" value="CYTOCHROME C BIOGENESIS PROTEIN CCS1, CHLOROPLASTIC"/>
    <property type="match status" value="1"/>
</dbReference>
<feature type="transmembrane region" description="Helical" evidence="6">
    <location>
        <begin position="70"/>
        <end position="89"/>
    </location>
</feature>
<dbReference type="GO" id="GO:0016020">
    <property type="term" value="C:membrane"/>
    <property type="evidence" value="ECO:0007669"/>
    <property type="project" value="UniProtKB-SubCell"/>
</dbReference>
<sequence length="662" mass="74427">MKSSRSTSTRLVDFLGSMNLAITLLVIVAIASVIGTVLKQNQPYPDYEIKFGKFWFEFFRSLGLYDVYSALWFLLILGFLLLSTTTCVIRNTPGILRELRHFREKAQEKSLRALHHSASFVSNQPLEAIQASSQQALKNQGFRFRTHQEGATHVVAAMKGGANKWGYWLTHIGMIVIFIGGLLDSKLPIMLGEWRGTIQPETRNIPASEVPAISQLGANTYSYRGSVDIPEGRTANIIFLPVRDGYLVQRLPYEIEVKAFRVEHYSTGQPKSFESDLVIHDPDLKEPLAHTISVNHPLIYKGTAIYQANFGDGGSEVELQFNPLTKQYAPQTLTGNISQEYNLSSSTEQYRLELDNFRLFNINPVKNEQGIEEQRNIGPSVIFRLRNAAGEAIEYTNYMNPVMIEGRLYLISGVKKSPADPERFLHLPADKKGSPELFLAFLNALQDEALVRNTALATTQASMGALDNQALDANVETQIVESMVRLTQLFATQGFDGIMNDIDARFPEAQRQSVNEAFTKVLQASLRGVYLELLKQRGVSEPNETDWLFFDDSLNAMSNLPFYGSPWFIQLKTFKQIEASGLQITRSPGQNVVYLGCIMLTLGVFLLFYVAQRRIWVLVKPLESGENEVILAGSSNRNPHDFDKYFQNLRSAFQTMLTAKGD</sequence>
<evidence type="ECO:0000256" key="3">
    <source>
        <dbReference type="ARBA" id="ARBA00022748"/>
    </source>
</evidence>
<feature type="transmembrane region" description="Helical" evidence="6">
    <location>
        <begin position="12"/>
        <end position="38"/>
    </location>
</feature>
<dbReference type="Pfam" id="PF05140">
    <property type="entry name" value="ResB"/>
    <property type="match status" value="1"/>
</dbReference>
<dbReference type="STRING" id="92487.SAMN02745130_00533"/>